<dbReference type="SUPFAM" id="SSF57701">
    <property type="entry name" value="Zn2/Cys6 DNA-binding domain"/>
    <property type="match status" value="1"/>
</dbReference>
<dbReference type="AlphaFoldDB" id="A0A6A5ZD47"/>
<keyword evidence="1" id="KW-0479">Metal-binding</keyword>
<evidence type="ECO:0000256" key="4">
    <source>
        <dbReference type="ARBA" id="ARBA00023163"/>
    </source>
</evidence>
<dbReference type="InterPro" id="IPR036864">
    <property type="entry name" value="Zn2-C6_fun-type_DNA-bd_sf"/>
</dbReference>
<sequence length="452" mass="51053">MSDPPPSRRKSCRECVTAKRKCTQELPRCKRCAKKNIVCSYPNNRAQSVSQMAIPELEFPWLDDLMQNPGMLPWSGGLQPQLQKFDAPNLAPSLDDSAIEIINSSHHTSPQSHLSSGFVEGLEPDYLAAAVGPVRSSLARAETEAAVHRFKTWPEKWVKEGKAPFIHPMLYQSGMPKPLQDAYAACAIYSTKTPQNEFVALTVIESKANELVRSPNQASWTPLDLLAAIQALLIFQFIRLFDGDIRQRAQAEQSEQLLESWTEQLKSRTEEEQRFTTMTAPSWRSWVFAESVRRTVSMSYFLSGIYSLVKQGYCTLSEKVTANSFTAQKELWDCNSALDWERAKQMYKPYWVNRMKFDDLLREGKGTELDDFGMVMMITYKGQDTVDHWLSTSMERNLVMDQNFHQSLLGMVSYTDVGSVSSSSDRFDSNHPQSHHSGSAGITPISVEAFTG</sequence>
<evidence type="ECO:0000259" key="7">
    <source>
        <dbReference type="PROSITE" id="PS50048"/>
    </source>
</evidence>
<name>A0A6A5ZD47_9PLEO</name>
<evidence type="ECO:0000256" key="2">
    <source>
        <dbReference type="ARBA" id="ARBA00022833"/>
    </source>
</evidence>
<dbReference type="InterPro" id="IPR001138">
    <property type="entry name" value="Zn2Cys6_DnaBD"/>
</dbReference>
<dbReference type="PANTHER" id="PTHR47660:SF3">
    <property type="entry name" value="FINGER DOMAIN PROTEIN, PUTATIVE (AFU_ORTHOLOGUE AFUA_4G03310)-RELATED"/>
    <property type="match status" value="1"/>
</dbReference>
<feature type="region of interest" description="Disordered" evidence="6">
    <location>
        <begin position="423"/>
        <end position="443"/>
    </location>
</feature>
<evidence type="ECO:0000256" key="3">
    <source>
        <dbReference type="ARBA" id="ARBA00023015"/>
    </source>
</evidence>
<gene>
    <name evidence="8" type="ORF">BDV96DRAFT_645639</name>
</gene>
<feature type="domain" description="Zn(2)-C6 fungal-type" evidence="7">
    <location>
        <begin position="11"/>
        <end position="41"/>
    </location>
</feature>
<dbReference type="Gene3D" id="4.10.240.10">
    <property type="entry name" value="Zn(2)-C6 fungal-type DNA-binding domain"/>
    <property type="match status" value="1"/>
</dbReference>
<keyword evidence="2" id="KW-0862">Zinc</keyword>
<evidence type="ECO:0000256" key="1">
    <source>
        <dbReference type="ARBA" id="ARBA00022723"/>
    </source>
</evidence>
<keyword evidence="4" id="KW-0804">Transcription</keyword>
<dbReference type="OrthoDB" id="9930022at2759"/>
<dbReference type="Proteomes" id="UP000799770">
    <property type="component" value="Unassembled WGS sequence"/>
</dbReference>
<dbReference type="PANTHER" id="PTHR47660">
    <property type="entry name" value="TRANSCRIPTION FACTOR WITH C2H2 AND ZN(2)-CYS(6) DNA BINDING DOMAIN (EUROFUNG)-RELATED-RELATED"/>
    <property type="match status" value="1"/>
</dbReference>
<accession>A0A6A5ZD47</accession>
<keyword evidence="9" id="KW-1185">Reference proteome</keyword>
<dbReference type="Pfam" id="PF00172">
    <property type="entry name" value="Zn_clus"/>
    <property type="match status" value="1"/>
</dbReference>
<evidence type="ECO:0000256" key="6">
    <source>
        <dbReference type="SAM" id="MobiDB-lite"/>
    </source>
</evidence>
<organism evidence="8 9">
    <name type="scientific">Lophiotrema nucula</name>
    <dbReference type="NCBI Taxonomy" id="690887"/>
    <lineage>
        <taxon>Eukaryota</taxon>
        <taxon>Fungi</taxon>
        <taxon>Dikarya</taxon>
        <taxon>Ascomycota</taxon>
        <taxon>Pezizomycotina</taxon>
        <taxon>Dothideomycetes</taxon>
        <taxon>Pleosporomycetidae</taxon>
        <taxon>Pleosporales</taxon>
        <taxon>Lophiotremataceae</taxon>
        <taxon>Lophiotrema</taxon>
    </lineage>
</organism>
<proteinExistence type="predicted"/>
<keyword evidence="3" id="KW-0805">Transcription regulation</keyword>
<reference evidence="8" key="1">
    <citation type="journal article" date="2020" name="Stud. Mycol.">
        <title>101 Dothideomycetes genomes: a test case for predicting lifestyles and emergence of pathogens.</title>
        <authorList>
            <person name="Haridas S."/>
            <person name="Albert R."/>
            <person name="Binder M."/>
            <person name="Bloem J."/>
            <person name="Labutti K."/>
            <person name="Salamov A."/>
            <person name="Andreopoulos B."/>
            <person name="Baker S."/>
            <person name="Barry K."/>
            <person name="Bills G."/>
            <person name="Bluhm B."/>
            <person name="Cannon C."/>
            <person name="Castanera R."/>
            <person name="Culley D."/>
            <person name="Daum C."/>
            <person name="Ezra D."/>
            <person name="Gonzalez J."/>
            <person name="Henrissat B."/>
            <person name="Kuo A."/>
            <person name="Liang C."/>
            <person name="Lipzen A."/>
            <person name="Lutzoni F."/>
            <person name="Magnuson J."/>
            <person name="Mondo S."/>
            <person name="Nolan M."/>
            <person name="Ohm R."/>
            <person name="Pangilinan J."/>
            <person name="Park H.-J."/>
            <person name="Ramirez L."/>
            <person name="Alfaro M."/>
            <person name="Sun H."/>
            <person name="Tritt A."/>
            <person name="Yoshinaga Y."/>
            <person name="Zwiers L.-H."/>
            <person name="Turgeon B."/>
            <person name="Goodwin S."/>
            <person name="Spatafora J."/>
            <person name="Crous P."/>
            <person name="Grigoriev I."/>
        </authorList>
    </citation>
    <scope>NUCLEOTIDE SEQUENCE</scope>
    <source>
        <strain evidence="8">CBS 627.86</strain>
    </source>
</reference>
<dbReference type="SMART" id="SM00066">
    <property type="entry name" value="GAL4"/>
    <property type="match status" value="1"/>
</dbReference>
<dbReference type="EMBL" id="ML977321">
    <property type="protein sequence ID" value="KAF2116308.1"/>
    <property type="molecule type" value="Genomic_DNA"/>
</dbReference>
<evidence type="ECO:0000313" key="8">
    <source>
        <dbReference type="EMBL" id="KAF2116308.1"/>
    </source>
</evidence>
<dbReference type="GO" id="GO:0008270">
    <property type="term" value="F:zinc ion binding"/>
    <property type="evidence" value="ECO:0007669"/>
    <property type="project" value="InterPro"/>
</dbReference>
<protein>
    <recommendedName>
        <fullName evidence="7">Zn(2)-C6 fungal-type domain-containing protein</fullName>
    </recommendedName>
</protein>
<keyword evidence="5" id="KW-0539">Nucleus</keyword>
<dbReference type="GO" id="GO:0000981">
    <property type="term" value="F:DNA-binding transcription factor activity, RNA polymerase II-specific"/>
    <property type="evidence" value="ECO:0007669"/>
    <property type="project" value="InterPro"/>
</dbReference>
<evidence type="ECO:0000313" key="9">
    <source>
        <dbReference type="Proteomes" id="UP000799770"/>
    </source>
</evidence>
<evidence type="ECO:0000256" key="5">
    <source>
        <dbReference type="ARBA" id="ARBA00023242"/>
    </source>
</evidence>
<dbReference type="PROSITE" id="PS50048">
    <property type="entry name" value="ZN2_CY6_FUNGAL_2"/>
    <property type="match status" value="1"/>
</dbReference>
<dbReference type="CDD" id="cd00067">
    <property type="entry name" value="GAL4"/>
    <property type="match status" value="1"/>
</dbReference>